<dbReference type="InterPro" id="IPR050695">
    <property type="entry name" value="N-acetylmuramoyl_amidase_3"/>
</dbReference>
<dbReference type="SMART" id="SM00646">
    <property type="entry name" value="Ami_3"/>
    <property type="match status" value="1"/>
</dbReference>
<dbReference type="GO" id="GO:0030288">
    <property type="term" value="C:outer membrane-bounded periplasmic space"/>
    <property type="evidence" value="ECO:0007669"/>
    <property type="project" value="TreeGrafter"/>
</dbReference>
<dbReference type="InterPro" id="IPR002508">
    <property type="entry name" value="MurNAc-LAA_cat"/>
</dbReference>
<reference evidence="4" key="1">
    <citation type="submission" date="2018-05" db="EMBL/GenBank/DDBJ databases">
        <authorList>
            <person name="Lanie J.A."/>
            <person name="Ng W.-L."/>
            <person name="Kazmierczak K.M."/>
            <person name="Andrzejewski T.M."/>
            <person name="Davidsen T.M."/>
            <person name="Wayne K.J."/>
            <person name="Tettelin H."/>
            <person name="Glass J.I."/>
            <person name="Rusch D."/>
            <person name="Podicherti R."/>
            <person name="Tsui H.-C.T."/>
            <person name="Winkler M.E."/>
        </authorList>
    </citation>
    <scope>NUCLEOTIDE SEQUENCE</scope>
</reference>
<dbReference type="SUPFAM" id="SSF53187">
    <property type="entry name" value="Zn-dependent exopeptidases"/>
    <property type="match status" value="1"/>
</dbReference>
<protein>
    <recommendedName>
        <fullName evidence="3">MurNAc-LAA domain-containing protein</fullName>
    </recommendedName>
</protein>
<dbReference type="PANTHER" id="PTHR30404:SF6">
    <property type="entry name" value="N-ACETYLMURAMOYL-L-ALANINE AMIDASE AMIB"/>
    <property type="match status" value="1"/>
</dbReference>
<keyword evidence="2" id="KW-0961">Cell wall biogenesis/degradation</keyword>
<dbReference type="Gene3D" id="3.40.630.40">
    <property type="entry name" value="Zn-dependent exopeptidases"/>
    <property type="match status" value="1"/>
</dbReference>
<dbReference type="AlphaFoldDB" id="A0A382JS64"/>
<dbReference type="GO" id="GO:0071555">
    <property type="term" value="P:cell wall organization"/>
    <property type="evidence" value="ECO:0007669"/>
    <property type="project" value="UniProtKB-KW"/>
</dbReference>
<organism evidence="4">
    <name type="scientific">marine metagenome</name>
    <dbReference type="NCBI Taxonomy" id="408172"/>
    <lineage>
        <taxon>unclassified sequences</taxon>
        <taxon>metagenomes</taxon>
        <taxon>ecological metagenomes</taxon>
    </lineage>
</organism>
<dbReference type="CDD" id="cd02696">
    <property type="entry name" value="MurNAc-LAA"/>
    <property type="match status" value="1"/>
</dbReference>
<evidence type="ECO:0000256" key="1">
    <source>
        <dbReference type="ARBA" id="ARBA00022801"/>
    </source>
</evidence>
<dbReference type="GO" id="GO:0009253">
    <property type="term" value="P:peptidoglycan catabolic process"/>
    <property type="evidence" value="ECO:0007669"/>
    <property type="project" value="InterPro"/>
</dbReference>
<feature type="domain" description="MurNAc-LAA" evidence="3">
    <location>
        <begin position="190"/>
        <end position="346"/>
    </location>
</feature>
<dbReference type="FunFam" id="3.40.630.40:FF:000005">
    <property type="entry name" value="N-acetylmuramoyl-L-alanine amidase (AmiA)"/>
    <property type="match status" value="1"/>
</dbReference>
<evidence type="ECO:0000256" key="2">
    <source>
        <dbReference type="ARBA" id="ARBA00023316"/>
    </source>
</evidence>
<dbReference type="GO" id="GO:0008745">
    <property type="term" value="F:N-acetylmuramoyl-L-alanine amidase activity"/>
    <property type="evidence" value="ECO:0007669"/>
    <property type="project" value="InterPro"/>
</dbReference>
<name>A0A382JS64_9ZZZZ</name>
<dbReference type="EMBL" id="UINC01075555">
    <property type="protein sequence ID" value="SVC13857.1"/>
    <property type="molecule type" value="Genomic_DNA"/>
</dbReference>
<dbReference type="Pfam" id="PF01520">
    <property type="entry name" value="Amidase_3"/>
    <property type="match status" value="1"/>
</dbReference>
<accession>A0A382JS64</accession>
<dbReference type="PANTHER" id="PTHR30404">
    <property type="entry name" value="N-ACETYLMURAMOYL-L-ALANINE AMIDASE"/>
    <property type="match status" value="1"/>
</dbReference>
<evidence type="ECO:0000313" key="4">
    <source>
        <dbReference type="EMBL" id="SVC13857.1"/>
    </source>
</evidence>
<evidence type="ECO:0000259" key="3">
    <source>
        <dbReference type="SMART" id="SM00646"/>
    </source>
</evidence>
<proteinExistence type="predicted"/>
<dbReference type="Gene3D" id="2.60.40.3500">
    <property type="match status" value="1"/>
</dbReference>
<keyword evidence="1" id="KW-0378">Hydrolase</keyword>
<feature type="non-terminal residue" evidence="4">
    <location>
        <position position="1"/>
    </location>
</feature>
<sequence length="356" mass="40448">KTTLYDFRYWTAPDHTRIVIDTEEDTLFSISEDNNYIILSVDDAEVLSETFSNIFFEDKRIKKTRIKRDRETIKLIFHTNKDYIVKHFTLPPNAKYRYHRLVIDVIDLESDVVETDDPIETVFPVKKKVILVDAGHGGEDSGAIGKNKSQEKNVNLAIAKKLVTTINQNSDLTAVLTRSGDYYIPLTKRITIAQREKATMFISIHADSVESTSAKGASIYTLSEKGNNSQLAKQLEQSENSVDQFGGVETVIDSDQFLKNILTDFSRKDRDMQSQQLANEILNQLKKIGPVHKKEPQTANFVVLKSPAIPSVLVETAFISNPTQEKRLTNSKQQQKIAESIYQGIINYYHKIEDSL</sequence>
<gene>
    <name evidence="4" type="ORF">METZ01_LOCUS266711</name>
</gene>